<dbReference type="RefSeq" id="WP_036070811.1">
    <property type="nucleotide sequence ID" value="NZ_AOCG01000002.1"/>
</dbReference>
<dbReference type="InterPro" id="IPR038600">
    <property type="entry name" value="Csn2_sf"/>
</dbReference>
<sequence length="221" mass="25536">MNLNFPLLDEPVKIFAGTLLVVEDVKVFSSIIQKLYQYEEANDLKLFDDKYQALKSSELMLITDVLGFDVNSPTVLKLIYSDLEKQLNEKPEVKSMIDKLTSTISELIGYELLEHELDLEGDEITILELFKSLGIKIETQSDTIFEKLMEILQVYKYLSKKKLLVLINICSYLTKTEIVEILEYISLNSVEVLIIEPRRVDGCIQYILDEDYFLSTEDLVE</sequence>
<evidence type="ECO:0000313" key="1">
    <source>
        <dbReference type="EMBL" id="EUJ21559.1"/>
    </source>
</evidence>
<proteinExistence type="predicted"/>
<dbReference type="Gene3D" id="3.40.50.11940">
    <property type="match status" value="2"/>
</dbReference>
<dbReference type="STRING" id="1265818.MAQA_02492"/>
<dbReference type="AlphaFoldDB" id="W7B2U9"/>
<protein>
    <submittedName>
        <fullName evidence="1">CRISPR-associated protein csn2</fullName>
    </submittedName>
</protein>
<dbReference type="OrthoDB" id="2365673at2"/>
<name>W7B2U9_9LIST</name>
<evidence type="ECO:0000313" key="2">
    <source>
        <dbReference type="Proteomes" id="UP000019246"/>
    </source>
</evidence>
<keyword evidence="2" id="KW-1185">Reference proteome</keyword>
<dbReference type="PATRIC" id="fig|1265818.5.peg.506"/>
<gene>
    <name evidence="1" type="ORF">MAQA_02492</name>
</gene>
<dbReference type="InterPro" id="IPR010146">
    <property type="entry name" value="CRISPR-assoc_prot_Csn2-typ"/>
</dbReference>
<comment type="caution">
    <text evidence="1">The sequence shown here is derived from an EMBL/GenBank/DDBJ whole genome shotgun (WGS) entry which is preliminary data.</text>
</comment>
<reference evidence="1 2" key="1">
    <citation type="journal article" date="2014" name="Int. J. Syst. Evol. Microbiol.">
        <title>Listeria floridensis sp. nov., Listeria aquatica sp. nov., Listeria cornellensis sp. nov., Listeria riparia sp. nov. and Listeria grandensis sp. nov., from agricultural and natural environments.</title>
        <authorList>
            <person name="den Bakker H.C."/>
            <person name="Warchocki S."/>
            <person name="Wright E.M."/>
            <person name="Allred A.F."/>
            <person name="Ahlstrom C."/>
            <person name="Manuel C.S."/>
            <person name="Stasiewicz M.J."/>
            <person name="Burrell A."/>
            <person name="Roof S."/>
            <person name="Strawn L."/>
            <person name="Fortes E.D."/>
            <person name="Nightingale K.K."/>
            <person name="Kephart D."/>
            <person name="Wiedmann M."/>
        </authorList>
    </citation>
    <scope>NUCLEOTIDE SEQUENCE [LARGE SCALE GENOMIC DNA]</scope>
    <source>
        <strain evidence="1 2">FSL S10-1188</strain>
    </source>
</reference>
<dbReference type="Pfam" id="PF09711">
    <property type="entry name" value="Cas_Csn2"/>
    <property type="match status" value="1"/>
</dbReference>
<dbReference type="EMBL" id="AOCG01000002">
    <property type="protein sequence ID" value="EUJ21559.1"/>
    <property type="molecule type" value="Genomic_DNA"/>
</dbReference>
<dbReference type="NCBIfam" id="TIGR01866">
    <property type="entry name" value="cas_Csn2"/>
    <property type="match status" value="1"/>
</dbReference>
<dbReference type="Proteomes" id="UP000019246">
    <property type="component" value="Unassembled WGS sequence"/>
</dbReference>
<accession>W7B2U9</accession>
<organism evidence="1 2">
    <name type="scientific">Listeria aquatica FSL S10-1188</name>
    <dbReference type="NCBI Taxonomy" id="1265818"/>
    <lineage>
        <taxon>Bacteria</taxon>
        <taxon>Bacillati</taxon>
        <taxon>Bacillota</taxon>
        <taxon>Bacilli</taxon>
        <taxon>Bacillales</taxon>
        <taxon>Listeriaceae</taxon>
        <taxon>Listeria</taxon>
    </lineage>
</organism>